<dbReference type="InterPro" id="IPR015927">
    <property type="entry name" value="Peptidase_S24_S26A/B/C"/>
</dbReference>
<dbReference type="InterPro" id="IPR036286">
    <property type="entry name" value="LexA/Signal_pep-like_sf"/>
</dbReference>
<dbReference type="Gene3D" id="1.10.260.40">
    <property type="entry name" value="lambda repressor-like DNA-binding domains"/>
    <property type="match status" value="2"/>
</dbReference>
<dbReference type="EMBL" id="CP015625">
    <property type="protein sequence ID" value="AQT47861.1"/>
    <property type="molecule type" value="Genomic_DNA"/>
</dbReference>
<dbReference type="InterPro" id="IPR039418">
    <property type="entry name" value="LexA-like"/>
</dbReference>
<gene>
    <name evidence="5" type="ORF">BBC0122_017620</name>
</gene>
<dbReference type="KEGG" id="bapi:BBC0122_017620"/>
<feature type="domain" description="HTH cro/C1-type" evidence="4">
    <location>
        <begin position="13"/>
        <end position="68"/>
    </location>
</feature>
<dbReference type="SMART" id="SM00530">
    <property type="entry name" value="HTH_XRE"/>
    <property type="match status" value="2"/>
</dbReference>
<organism evidence="5 6">
    <name type="scientific">Bartonella choladocola</name>
    <dbReference type="NCBI Taxonomy" id="2750995"/>
    <lineage>
        <taxon>Bacteria</taxon>
        <taxon>Pseudomonadati</taxon>
        <taxon>Pseudomonadota</taxon>
        <taxon>Alphaproteobacteria</taxon>
        <taxon>Hyphomicrobiales</taxon>
        <taxon>Bartonellaceae</taxon>
        <taxon>Bartonella</taxon>
    </lineage>
</organism>
<accession>A0A1U9MJP0</accession>
<dbReference type="InterPro" id="IPR001387">
    <property type="entry name" value="Cro/C1-type_HTH"/>
</dbReference>
<dbReference type="STRING" id="1686310.BBC0244_017670"/>
<keyword evidence="3" id="KW-0804">Transcription</keyword>
<dbReference type="PROSITE" id="PS50943">
    <property type="entry name" value="HTH_CROC1"/>
    <property type="match status" value="1"/>
</dbReference>
<dbReference type="Proteomes" id="UP000189632">
    <property type="component" value="Chromosome"/>
</dbReference>
<evidence type="ECO:0000256" key="2">
    <source>
        <dbReference type="ARBA" id="ARBA00023125"/>
    </source>
</evidence>
<keyword evidence="6" id="KW-1185">Reference proteome</keyword>
<dbReference type="PANTHER" id="PTHR40661">
    <property type="match status" value="1"/>
</dbReference>
<dbReference type="SUPFAM" id="SSF51306">
    <property type="entry name" value="LexA/Signal peptidase"/>
    <property type="match status" value="1"/>
</dbReference>
<evidence type="ECO:0000256" key="3">
    <source>
        <dbReference type="ARBA" id="ARBA00023163"/>
    </source>
</evidence>
<dbReference type="SUPFAM" id="SSF47413">
    <property type="entry name" value="lambda repressor-like DNA-binding domains"/>
    <property type="match status" value="2"/>
</dbReference>
<dbReference type="CDD" id="cd06529">
    <property type="entry name" value="S24_LexA-like"/>
    <property type="match status" value="1"/>
</dbReference>
<proteinExistence type="predicted"/>
<dbReference type="CDD" id="cd00093">
    <property type="entry name" value="HTH_XRE"/>
    <property type="match status" value="2"/>
</dbReference>
<evidence type="ECO:0000259" key="4">
    <source>
        <dbReference type="PROSITE" id="PS50943"/>
    </source>
</evidence>
<name>A0A1U9MJP0_9HYPH</name>
<sequence length="293" mass="32687">MKEDKNKEIGNRLKAARKAAGFSSAKNATIALGISYPTYVAHENGNRGIGREMLELYASRFNVTIDWLLSGRKDAVTNRYKRKIDEKLNFIMEATGWRQADLAEKLSVTQACISRWFSGADPRGEHRDKITEIYNAITGKTEITGNTQIPSKSYVPLMGYVGAGAKIEPDFGEMPPDGLGVVAVPFPMPADMVAFRVRGDLMLPVYREGHIIIVRRKQIKPLEAFYGEEAVVQTSDGRRFIKTIMRGADGVNLISWNATPLEGVKLKWIGEIFAILPRQALRHVDKKVGYWAG</sequence>
<evidence type="ECO:0000313" key="6">
    <source>
        <dbReference type="Proteomes" id="UP000189632"/>
    </source>
</evidence>
<evidence type="ECO:0000313" key="5">
    <source>
        <dbReference type="EMBL" id="AQT47861.1"/>
    </source>
</evidence>
<dbReference type="PANTHER" id="PTHR40661:SF3">
    <property type="entry name" value="FELS-1 PROPHAGE TRANSCRIPTIONAL REGULATOR"/>
    <property type="match status" value="1"/>
</dbReference>
<dbReference type="AlphaFoldDB" id="A0A1U9MJP0"/>
<dbReference type="Gene3D" id="2.10.109.10">
    <property type="entry name" value="Umud Fragment, subunit A"/>
    <property type="match status" value="1"/>
</dbReference>
<evidence type="ECO:0000256" key="1">
    <source>
        <dbReference type="ARBA" id="ARBA00023015"/>
    </source>
</evidence>
<dbReference type="InterPro" id="IPR010982">
    <property type="entry name" value="Lambda_DNA-bd_dom_sf"/>
</dbReference>
<keyword evidence="2" id="KW-0238">DNA-binding</keyword>
<dbReference type="Pfam" id="PF00717">
    <property type="entry name" value="Peptidase_S24"/>
    <property type="match status" value="1"/>
</dbReference>
<reference evidence="5 6" key="1">
    <citation type="submission" date="2016-11" db="EMBL/GenBank/DDBJ databases">
        <title>Comparative genomics of Bartonella apis.</title>
        <authorList>
            <person name="Engel P."/>
        </authorList>
    </citation>
    <scope>NUCLEOTIDE SEQUENCE [LARGE SCALE GENOMIC DNA]</scope>
    <source>
        <strain evidence="5 6">BBC0122</strain>
    </source>
</reference>
<dbReference type="GO" id="GO:0003677">
    <property type="term" value="F:DNA binding"/>
    <property type="evidence" value="ECO:0007669"/>
    <property type="project" value="UniProtKB-KW"/>
</dbReference>
<keyword evidence="1" id="KW-0805">Transcription regulation</keyword>
<protein>
    <submittedName>
        <fullName evidence="5">Phage repressor protein C</fullName>
    </submittedName>
</protein>
<dbReference type="RefSeq" id="WP_225868102.1">
    <property type="nucleotide sequence ID" value="NZ_CP015625.1"/>
</dbReference>